<comment type="caution">
    <text evidence="5">The sequence shown here is derived from an EMBL/GenBank/DDBJ whole genome shotgun (WGS) entry which is preliminary data.</text>
</comment>
<dbReference type="InterPro" id="IPR008585">
    <property type="entry name" value="Gamma_PGA_hydro"/>
</dbReference>
<evidence type="ECO:0000256" key="1">
    <source>
        <dbReference type="ARBA" id="ARBA00023239"/>
    </source>
</evidence>
<feature type="binding site" evidence="3">
    <location>
        <position position="115"/>
    </location>
    <ligand>
        <name>substrate</name>
    </ligand>
</feature>
<dbReference type="Pfam" id="PF05908">
    <property type="entry name" value="Gamma_PGA_hydro"/>
    <property type="match status" value="1"/>
</dbReference>
<feature type="binding site" evidence="3">
    <location>
        <begin position="7"/>
        <end position="12"/>
    </location>
    <ligand>
        <name>substrate</name>
    </ligand>
</feature>
<dbReference type="Gene3D" id="3.40.630.100">
    <property type="entry name" value="Poly-gamma-glutamate hydrolase, zinc-binding motif"/>
    <property type="match status" value="1"/>
</dbReference>
<dbReference type="RefSeq" id="WP_183468157.1">
    <property type="nucleotide sequence ID" value="NZ_JACHVU010000004.1"/>
</dbReference>
<evidence type="ECO:0000313" key="5">
    <source>
        <dbReference type="EMBL" id="MBB2990915.1"/>
    </source>
</evidence>
<evidence type="ECO:0000256" key="2">
    <source>
        <dbReference type="PIRSR" id="PIRSR617939-1"/>
    </source>
</evidence>
<dbReference type="Pfam" id="PF06094">
    <property type="entry name" value="GGACT"/>
    <property type="match status" value="1"/>
</dbReference>
<protein>
    <submittedName>
        <fullName evidence="5">Phage replication-related protein YjqB (UPF0714/DUF867 family)</fullName>
    </submittedName>
</protein>
<dbReference type="InterPro" id="IPR013024">
    <property type="entry name" value="GGCT-like"/>
</dbReference>
<dbReference type="CDD" id="cd06661">
    <property type="entry name" value="GGCT_like"/>
    <property type="match status" value="1"/>
</dbReference>
<dbReference type="InterPro" id="IPR017939">
    <property type="entry name" value="G-Glutamylcylcotransferase"/>
</dbReference>
<proteinExistence type="predicted"/>
<dbReference type="Proteomes" id="UP000550501">
    <property type="component" value="Unassembled WGS sequence"/>
</dbReference>
<feature type="domain" description="Gamma-glutamylcyclotransferase AIG2-like" evidence="4">
    <location>
        <begin position="7"/>
        <end position="104"/>
    </location>
</feature>
<accession>A0A839Q929</accession>
<dbReference type="PANTHER" id="PTHR12935">
    <property type="entry name" value="GAMMA-GLUTAMYLCYCLOTRANSFERASE"/>
    <property type="match status" value="1"/>
</dbReference>
<keyword evidence="6" id="KW-1185">Reference proteome</keyword>
<dbReference type="Gene3D" id="3.10.490.10">
    <property type="entry name" value="Gamma-glutamyl cyclotransferase-like"/>
    <property type="match status" value="1"/>
</dbReference>
<evidence type="ECO:0000256" key="3">
    <source>
        <dbReference type="PIRSR" id="PIRSR617939-2"/>
    </source>
</evidence>
<sequence>MGGRHRYFAYGSNLCVQQMARRCPEATDPRPATLADHDWLINERGVATVEPFAGAQVHGVVWTLSDRDLATLDSAEGVPVRYRRDEMTVVTDDGPSTAWVYIDHRVEPGPPRPGYLERILDGARHHGLPGRWIQFLERWDPANWPQRRHDADTTGPQTLSELLRDPAVAEESTLRSRFGFLAIHGGGLEQMTDVIAERAADAAGASVYVVRHPDHYPHHLPSARYDPAQSPRLAEFLDHVDVAVSLHGYGRIGRSTQLLAGGGNRRLAEHLVRHLDIPGYRVVDDLESIPRELRGLHPDNPVNRFRGGGTQLELSARVRGTSPRSALPSDDGLSPATSALVQGLARAARTWQGVPD</sequence>
<dbReference type="EMBL" id="JACHVU010000004">
    <property type="protein sequence ID" value="MBB2990915.1"/>
    <property type="molecule type" value="Genomic_DNA"/>
</dbReference>
<evidence type="ECO:0000259" key="4">
    <source>
        <dbReference type="Pfam" id="PF06094"/>
    </source>
</evidence>
<dbReference type="InterPro" id="IPR038128">
    <property type="entry name" value="Gamma_PGA_hydro_sf"/>
</dbReference>
<dbReference type="GO" id="GO:0003839">
    <property type="term" value="F:gamma-glutamylcyclotransferase activity"/>
    <property type="evidence" value="ECO:0007669"/>
    <property type="project" value="InterPro"/>
</dbReference>
<dbReference type="InterPro" id="IPR036568">
    <property type="entry name" value="GGCT-like_sf"/>
</dbReference>
<dbReference type="AlphaFoldDB" id="A0A839Q929"/>
<name>A0A839Q929_MYCIR</name>
<organism evidence="5 6">
    <name type="scientific">Mycolicibacterium iranicum</name>
    <name type="common">Mycobacterium iranicum</name>
    <dbReference type="NCBI Taxonomy" id="912594"/>
    <lineage>
        <taxon>Bacteria</taxon>
        <taxon>Bacillati</taxon>
        <taxon>Actinomycetota</taxon>
        <taxon>Actinomycetes</taxon>
        <taxon>Mycobacteriales</taxon>
        <taxon>Mycobacteriaceae</taxon>
        <taxon>Mycolicibacterium</taxon>
    </lineage>
</organism>
<dbReference type="SUPFAM" id="SSF110857">
    <property type="entry name" value="Gamma-glutamyl cyclotransferase-like"/>
    <property type="match status" value="1"/>
</dbReference>
<dbReference type="InterPro" id="IPR009288">
    <property type="entry name" value="AIG2-like_dom"/>
</dbReference>
<feature type="active site" description="Proton acceptor" evidence="2">
    <location>
        <position position="76"/>
    </location>
</feature>
<reference evidence="5 6" key="1">
    <citation type="submission" date="2020-08" db="EMBL/GenBank/DDBJ databases">
        <title>The Agave Microbiome: Exploring the role of microbial communities in plant adaptations to desert environments.</title>
        <authorList>
            <person name="Partida-Martinez L.P."/>
        </authorList>
    </citation>
    <scope>NUCLEOTIDE SEQUENCE [LARGE SCALE GENOMIC DNA]</scope>
    <source>
        <strain evidence="5 6">AT2.18</strain>
    </source>
</reference>
<dbReference type="PANTHER" id="PTHR12935:SF0">
    <property type="entry name" value="GAMMA-GLUTAMYLCYCLOTRANSFERASE"/>
    <property type="match status" value="1"/>
</dbReference>
<keyword evidence="1" id="KW-0456">Lyase</keyword>
<gene>
    <name evidence="5" type="ORF">FHR72_002388</name>
</gene>
<evidence type="ECO:0000313" key="6">
    <source>
        <dbReference type="Proteomes" id="UP000550501"/>
    </source>
</evidence>